<feature type="compositionally biased region" description="Pro residues" evidence="1">
    <location>
        <begin position="162"/>
        <end position="171"/>
    </location>
</feature>
<dbReference type="AlphaFoldDB" id="A0AAD7EL19"/>
<protein>
    <submittedName>
        <fullName evidence="2">Uncharacterized protein</fullName>
    </submittedName>
</protein>
<proteinExistence type="predicted"/>
<evidence type="ECO:0000313" key="3">
    <source>
        <dbReference type="Proteomes" id="UP001218218"/>
    </source>
</evidence>
<sequence length="332" mass="36601">MAALWSAALANLGQLFPYGNAPAPAAAPSDNGRKSKHPKSYKPAPLVTPFQKYKKQERASWTSDTVSQYSESSASGSSGDLSSSFTPPDHADSIAPAHAHTTPPGYFECLHAVQVSEDVRLRMEFAKMRLRVHWHERPGRRAHQTQRVQTPAPATASAAPVAPVPRPPPHPGLIVRRWNGRNQASNARREDREILARIRSSGAVPSAAMRWVRYERDWAVALDAEDSPMLRFRDVPWPVALAPFDGSHIHAVDVYQFVLCTSDLENVPADAVPRLTDEIERWQMDRLAAQVLPRVFPAQREDVAAAAGAVLDILLKARRDIMSLQAAGFVPQ</sequence>
<feature type="compositionally biased region" description="Low complexity" evidence="1">
    <location>
        <begin position="67"/>
        <end position="84"/>
    </location>
</feature>
<reference evidence="2" key="1">
    <citation type="submission" date="2023-03" db="EMBL/GenBank/DDBJ databases">
        <title>Massive genome expansion in bonnet fungi (Mycena s.s.) driven by repeated elements and novel gene families across ecological guilds.</title>
        <authorList>
            <consortium name="Lawrence Berkeley National Laboratory"/>
            <person name="Harder C.B."/>
            <person name="Miyauchi S."/>
            <person name="Viragh M."/>
            <person name="Kuo A."/>
            <person name="Thoen E."/>
            <person name="Andreopoulos B."/>
            <person name="Lu D."/>
            <person name="Skrede I."/>
            <person name="Drula E."/>
            <person name="Henrissat B."/>
            <person name="Morin E."/>
            <person name="Kohler A."/>
            <person name="Barry K."/>
            <person name="LaButti K."/>
            <person name="Morin E."/>
            <person name="Salamov A."/>
            <person name="Lipzen A."/>
            <person name="Mereny Z."/>
            <person name="Hegedus B."/>
            <person name="Baldrian P."/>
            <person name="Stursova M."/>
            <person name="Weitz H."/>
            <person name="Taylor A."/>
            <person name="Grigoriev I.V."/>
            <person name="Nagy L.G."/>
            <person name="Martin F."/>
            <person name="Kauserud H."/>
        </authorList>
    </citation>
    <scope>NUCLEOTIDE SEQUENCE</scope>
    <source>
        <strain evidence="2">CBHHK002</strain>
    </source>
</reference>
<feature type="compositionally biased region" description="Low complexity" evidence="1">
    <location>
        <begin position="151"/>
        <end position="161"/>
    </location>
</feature>
<comment type="caution">
    <text evidence="2">The sequence shown here is derived from an EMBL/GenBank/DDBJ whole genome shotgun (WGS) entry which is preliminary data.</text>
</comment>
<evidence type="ECO:0000256" key="1">
    <source>
        <dbReference type="SAM" id="MobiDB-lite"/>
    </source>
</evidence>
<feature type="region of interest" description="Disordered" evidence="1">
    <location>
        <begin position="20"/>
        <end position="99"/>
    </location>
</feature>
<evidence type="ECO:0000313" key="2">
    <source>
        <dbReference type="EMBL" id="KAJ7336245.1"/>
    </source>
</evidence>
<accession>A0AAD7EL19</accession>
<keyword evidence="3" id="KW-1185">Reference proteome</keyword>
<dbReference type="Proteomes" id="UP001218218">
    <property type="component" value="Unassembled WGS sequence"/>
</dbReference>
<dbReference type="EMBL" id="JARIHO010000031">
    <property type="protein sequence ID" value="KAJ7336245.1"/>
    <property type="molecule type" value="Genomic_DNA"/>
</dbReference>
<gene>
    <name evidence="2" type="ORF">DFH08DRAFT_965136</name>
</gene>
<organism evidence="2 3">
    <name type="scientific">Mycena albidolilacea</name>
    <dbReference type="NCBI Taxonomy" id="1033008"/>
    <lineage>
        <taxon>Eukaryota</taxon>
        <taxon>Fungi</taxon>
        <taxon>Dikarya</taxon>
        <taxon>Basidiomycota</taxon>
        <taxon>Agaricomycotina</taxon>
        <taxon>Agaricomycetes</taxon>
        <taxon>Agaricomycetidae</taxon>
        <taxon>Agaricales</taxon>
        <taxon>Marasmiineae</taxon>
        <taxon>Mycenaceae</taxon>
        <taxon>Mycena</taxon>
    </lineage>
</organism>
<name>A0AAD7EL19_9AGAR</name>
<feature type="region of interest" description="Disordered" evidence="1">
    <location>
        <begin position="138"/>
        <end position="189"/>
    </location>
</feature>